<evidence type="ECO:0000313" key="2">
    <source>
        <dbReference type="Proteomes" id="UP000046395"/>
    </source>
</evidence>
<evidence type="ECO:0000313" key="3">
    <source>
        <dbReference type="WBParaSite" id="TMUE_0000000484.1"/>
    </source>
</evidence>
<evidence type="ECO:0000256" key="1">
    <source>
        <dbReference type="SAM" id="Coils"/>
    </source>
</evidence>
<dbReference type="AlphaFoldDB" id="A0A5S6Q014"/>
<reference evidence="3 5" key="3">
    <citation type="submission" date="2019-12" db="UniProtKB">
        <authorList>
            <consortium name="WormBaseParasite"/>
        </authorList>
    </citation>
    <scope>IDENTIFICATION</scope>
</reference>
<reference evidence="2" key="1">
    <citation type="submission" date="2013-11" db="EMBL/GenBank/DDBJ databases">
        <authorList>
            <person name="Aslett M."/>
        </authorList>
    </citation>
    <scope>NUCLEOTIDE SEQUENCE [LARGE SCALE GENOMIC DNA]</scope>
    <source>
        <strain evidence="2">Edinburgh</strain>
    </source>
</reference>
<name>A0A5S6Q014_TRIMR</name>
<evidence type="ECO:0000313" key="5">
    <source>
        <dbReference type="WBParaSite" id="TMUE_2000010625.1"/>
    </source>
</evidence>
<accession>A0A5S6Q014</accession>
<keyword evidence="1" id="KW-0175">Coiled coil</keyword>
<evidence type="ECO:0000313" key="4">
    <source>
        <dbReference type="WBParaSite" id="TMUE_0000000484.2"/>
    </source>
</evidence>
<dbReference type="WBParaSite" id="TMUE_2000010625.1">
    <property type="protein sequence ID" value="TMUE_2000010625.1"/>
    <property type="gene ID" value="WBGene00301037"/>
</dbReference>
<dbReference type="WBParaSite" id="TMUE_0000000484.1">
    <property type="protein sequence ID" value="TMUE_0000000484.1"/>
    <property type="gene ID" value="WBGene00296424"/>
</dbReference>
<keyword evidence="2" id="KW-1185">Reference proteome</keyword>
<proteinExistence type="predicted"/>
<dbReference type="WBParaSite" id="TMUE_0000000484.2">
    <property type="protein sequence ID" value="TMUE_0000000484.2"/>
    <property type="gene ID" value="WBGene00296424"/>
</dbReference>
<feature type="coiled-coil region" evidence="1">
    <location>
        <begin position="35"/>
        <end position="90"/>
    </location>
</feature>
<sequence>MSVVRRTPYWQKYRSSERSFTIAAGLNVLNKSLARQRLREVNRELVEELNFLKEELAKSKAEVRQLENENVRTKNEIARLERQKRAKLTRHVIRKAERQFSDVGRFTVKTFDQLSAMSNRLRQAIESFAVRRNDLQQTVNACIEQCRTCSDNCDPL</sequence>
<reference evidence="2" key="2">
    <citation type="submission" date="2014-03" db="EMBL/GenBank/DDBJ databases">
        <title>The whipworm genome and dual-species transcriptomics of an intimate host-pathogen interaction.</title>
        <authorList>
            <person name="Foth B.J."/>
            <person name="Tsai I.J."/>
            <person name="Reid A.J."/>
            <person name="Bancroft A.J."/>
            <person name="Nichol S."/>
            <person name="Tracey A."/>
            <person name="Holroyd N."/>
            <person name="Cotton J.A."/>
            <person name="Stanley E.J."/>
            <person name="Zarowiecki M."/>
            <person name="Liu J.Z."/>
            <person name="Huckvale T."/>
            <person name="Cooper P.J."/>
            <person name="Grencis R.K."/>
            <person name="Berriman M."/>
        </authorList>
    </citation>
    <scope>NUCLEOTIDE SEQUENCE [LARGE SCALE GENOMIC DNA]</scope>
    <source>
        <strain evidence="2">Edinburgh</strain>
    </source>
</reference>
<protein>
    <submittedName>
        <fullName evidence="3 4">Uncharacterized protein</fullName>
    </submittedName>
</protein>
<organism evidence="2 3">
    <name type="scientific">Trichuris muris</name>
    <name type="common">Mouse whipworm</name>
    <dbReference type="NCBI Taxonomy" id="70415"/>
    <lineage>
        <taxon>Eukaryota</taxon>
        <taxon>Metazoa</taxon>
        <taxon>Ecdysozoa</taxon>
        <taxon>Nematoda</taxon>
        <taxon>Enoplea</taxon>
        <taxon>Dorylaimia</taxon>
        <taxon>Trichinellida</taxon>
        <taxon>Trichuridae</taxon>
        <taxon>Trichuris</taxon>
    </lineage>
</organism>
<dbReference type="Proteomes" id="UP000046395">
    <property type="component" value="Unassembled WGS sequence"/>
</dbReference>